<dbReference type="Proteomes" id="UP001215280">
    <property type="component" value="Unassembled WGS sequence"/>
</dbReference>
<dbReference type="EMBL" id="JARJLG010000156">
    <property type="protein sequence ID" value="KAJ7735249.1"/>
    <property type="molecule type" value="Genomic_DNA"/>
</dbReference>
<evidence type="ECO:0000313" key="2">
    <source>
        <dbReference type="EMBL" id="KAJ7735249.1"/>
    </source>
</evidence>
<protein>
    <submittedName>
        <fullName evidence="2">Uncharacterized protein</fullName>
    </submittedName>
</protein>
<proteinExistence type="predicted"/>
<evidence type="ECO:0000313" key="3">
    <source>
        <dbReference type="Proteomes" id="UP001215280"/>
    </source>
</evidence>
<feature type="region of interest" description="Disordered" evidence="1">
    <location>
        <begin position="1"/>
        <end position="25"/>
    </location>
</feature>
<keyword evidence="3" id="KW-1185">Reference proteome</keyword>
<evidence type="ECO:0000256" key="1">
    <source>
        <dbReference type="SAM" id="MobiDB-lite"/>
    </source>
</evidence>
<feature type="non-terminal residue" evidence="2">
    <location>
        <position position="1"/>
    </location>
</feature>
<feature type="non-terminal residue" evidence="2">
    <location>
        <position position="109"/>
    </location>
</feature>
<organism evidence="2 3">
    <name type="scientific">Mycena maculata</name>
    <dbReference type="NCBI Taxonomy" id="230809"/>
    <lineage>
        <taxon>Eukaryota</taxon>
        <taxon>Fungi</taxon>
        <taxon>Dikarya</taxon>
        <taxon>Basidiomycota</taxon>
        <taxon>Agaricomycotina</taxon>
        <taxon>Agaricomycetes</taxon>
        <taxon>Agaricomycetidae</taxon>
        <taxon>Agaricales</taxon>
        <taxon>Marasmiineae</taxon>
        <taxon>Mycenaceae</taxon>
        <taxon>Mycena</taxon>
    </lineage>
</organism>
<sequence length="109" mass="11992">PLPAPLAPSPPHLVAPAASSSPTIDSIGMDRSIAELEARSHAIRQTIAAEEQSDKETGTTYAHQVKNYQQWWEASEALRKNENPSYTIVPAFPIIASMVTVFLEYETTR</sequence>
<accession>A0AAD7I6W8</accession>
<reference evidence="2" key="1">
    <citation type="submission" date="2023-03" db="EMBL/GenBank/DDBJ databases">
        <title>Massive genome expansion in bonnet fungi (Mycena s.s.) driven by repeated elements and novel gene families across ecological guilds.</title>
        <authorList>
            <consortium name="Lawrence Berkeley National Laboratory"/>
            <person name="Harder C.B."/>
            <person name="Miyauchi S."/>
            <person name="Viragh M."/>
            <person name="Kuo A."/>
            <person name="Thoen E."/>
            <person name="Andreopoulos B."/>
            <person name="Lu D."/>
            <person name="Skrede I."/>
            <person name="Drula E."/>
            <person name="Henrissat B."/>
            <person name="Morin E."/>
            <person name="Kohler A."/>
            <person name="Barry K."/>
            <person name="LaButti K."/>
            <person name="Morin E."/>
            <person name="Salamov A."/>
            <person name="Lipzen A."/>
            <person name="Mereny Z."/>
            <person name="Hegedus B."/>
            <person name="Baldrian P."/>
            <person name="Stursova M."/>
            <person name="Weitz H."/>
            <person name="Taylor A."/>
            <person name="Grigoriev I.V."/>
            <person name="Nagy L.G."/>
            <person name="Martin F."/>
            <person name="Kauserud H."/>
        </authorList>
    </citation>
    <scope>NUCLEOTIDE SEQUENCE</scope>
    <source>
        <strain evidence="2">CBHHK188m</strain>
    </source>
</reference>
<feature type="compositionally biased region" description="Pro residues" evidence="1">
    <location>
        <begin position="1"/>
        <end position="13"/>
    </location>
</feature>
<name>A0AAD7I6W8_9AGAR</name>
<dbReference type="AlphaFoldDB" id="A0AAD7I6W8"/>
<comment type="caution">
    <text evidence="2">The sequence shown here is derived from an EMBL/GenBank/DDBJ whole genome shotgun (WGS) entry which is preliminary data.</text>
</comment>
<gene>
    <name evidence="2" type="ORF">DFH07DRAFT_719026</name>
</gene>